<name>A0ABZ2Y5T9_9FIRM</name>
<feature type="region of interest" description="Disordered" evidence="1">
    <location>
        <begin position="38"/>
        <end position="64"/>
    </location>
</feature>
<proteinExistence type="predicted"/>
<dbReference type="RefSeq" id="WP_341876802.1">
    <property type="nucleotide sequence ID" value="NZ_CP121687.1"/>
</dbReference>
<keyword evidence="2" id="KW-1133">Transmembrane helix</keyword>
<gene>
    <name evidence="3" type="ORF">QBE51_13725</name>
</gene>
<feature type="transmembrane region" description="Helical" evidence="2">
    <location>
        <begin position="6"/>
        <end position="28"/>
    </location>
</feature>
<evidence type="ECO:0000313" key="3">
    <source>
        <dbReference type="EMBL" id="WZL69814.1"/>
    </source>
</evidence>
<evidence type="ECO:0000256" key="1">
    <source>
        <dbReference type="SAM" id="MobiDB-lite"/>
    </source>
</evidence>
<protein>
    <recommendedName>
        <fullName evidence="5">DUF3789 domain-containing protein</fullName>
    </recommendedName>
</protein>
<evidence type="ECO:0000313" key="4">
    <source>
        <dbReference type="Proteomes" id="UP001486565"/>
    </source>
</evidence>
<sequence>MFWTGIIIGIFIGAALGILVMSMAVSAARNNTEDQRRAAYSMEASEELTPNVNYQKENEKDKNV</sequence>
<accession>A0ABZ2Y5T9</accession>
<evidence type="ECO:0008006" key="5">
    <source>
        <dbReference type="Google" id="ProtNLM"/>
    </source>
</evidence>
<reference evidence="3 4" key="1">
    <citation type="submission" date="2023-03" db="EMBL/GenBank/DDBJ databases">
        <title>Novel Species.</title>
        <authorList>
            <person name="Ma S."/>
        </authorList>
    </citation>
    <scope>NUCLEOTIDE SEQUENCE [LARGE SCALE GENOMIC DNA]</scope>
    <source>
        <strain evidence="3 4">LIND6LT2</strain>
    </source>
</reference>
<dbReference type="EMBL" id="CP121687">
    <property type="protein sequence ID" value="WZL69814.1"/>
    <property type="molecule type" value="Genomic_DNA"/>
</dbReference>
<evidence type="ECO:0000256" key="2">
    <source>
        <dbReference type="SAM" id="Phobius"/>
    </source>
</evidence>
<organism evidence="3 4">
    <name type="scientific">Defluviitalea saccharophila</name>
    <dbReference type="NCBI Taxonomy" id="879970"/>
    <lineage>
        <taxon>Bacteria</taxon>
        <taxon>Bacillati</taxon>
        <taxon>Bacillota</taxon>
        <taxon>Clostridia</taxon>
        <taxon>Lachnospirales</taxon>
        <taxon>Defluviitaleaceae</taxon>
        <taxon>Defluviitalea</taxon>
    </lineage>
</organism>
<keyword evidence="2" id="KW-0812">Transmembrane</keyword>
<keyword evidence="2" id="KW-0472">Membrane</keyword>
<keyword evidence="4" id="KW-1185">Reference proteome</keyword>
<dbReference type="Proteomes" id="UP001486565">
    <property type="component" value="Chromosome"/>
</dbReference>